<dbReference type="InterPro" id="IPR006881">
    <property type="entry name" value="RepA_C"/>
</dbReference>
<protein>
    <submittedName>
        <fullName evidence="2">Replication protein RepA</fullName>
    </submittedName>
</protein>
<feature type="compositionally biased region" description="Basic and acidic residues" evidence="1">
    <location>
        <begin position="289"/>
        <end position="303"/>
    </location>
</feature>
<gene>
    <name evidence="2" type="ORF">QN217_11265</name>
</gene>
<dbReference type="RefSeq" id="WP_369343272.1">
    <property type="nucleotide sequence ID" value="NZ_CP129679.1"/>
</dbReference>
<feature type="region of interest" description="Disordered" evidence="1">
    <location>
        <begin position="284"/>
        <end position="303"/>
    </location>
</feature>
<reference evidence="2" key="1">
    <citation type="submission" date="2023-07" db="EMBL/GenBank/DDBJ databases">
        <title>Bifidobacterium aquikefiriaerophilum sp. nov. and Bifidobacterium eccum sp. nov., isolated from water kefir.</title>
        <authorList>
            <person name="Breselge S."/>
            <person name="Bellassi P."/>
            <person name="Barcenilla C."/>
            <person name="Alvarez-Ordonez A."/>
            <person name="Morelli L."/>
            <person name="Cotter P.D."/>
        </authorList>
    </citation>
    <scope>NUCLEOTIDE SEQUENCE</scope>
    <source>
        <strain evidence="2">WK048_4_13</strain>
        <plasmid evidence="2">unnamed4</plasmid>
    </source>
</reference>
<organism evidence="2">
    <name type="scientific">Bifidobacterium fermentum</name>
    <dbReference type="NCBI Taxonomy" id="3059035"/>
    <lineage>
        <taxon>Bacteria</taxon>
        <taxon>Bacillati</taxon>
        <taxon>Actinomycetota</taxon>
        <taxon>Actinomycetes</taxon>
        <taxon>Bifidobacteriales</taxon>
        <taxon>Bifidobacteriaceae</taxon>
        <taxon>Bifidobacterium</taxon>
    </lineage>
</organism>
<evidence type="ECO:0000313" key="2">
    <source>
        <dbReference type="EMBL" id="XDS47765.1"/>
    </source>
</evidence>
<geneLocation type="plasmid" evidence="2">
    <name>unnamed4</name>
</geneLocation>
<evidence type="ECO:0000256" key="1">
    <source>
        <dbReference type="SAM" id="MobiDB-lite"/>
    </source>
</evidence>
<proteinExistence type="predicted"/>
<keyword evidence="2" id="KW-0614">Plasmid</keyword>
<accession>A0AB39UG44</accession>
<dbReference type="EMBL" id="CP129679">
    <property type="protein sequence ID" value="XDS47765.1"/>
    <property type="molecule type" value="Genomic_DNA"/>
</dbReference>
<name>A0AB39UG44_9BIFI</name>
<dbReference type="AlphaFoldDB" id="A0AB39UG44"/>
<dbReference type="Pfam" id="PF04796">
    <property type="entry name" value="RepA_C"/>
    <property type="match status" value="1"/>
</dbReference>
<sequence>MADSRQLSNSLHDRGFVSRVASQVSLPYRRTNERQIVRHNGDLTVTFTAQGDEMPYGKWPRLFDAYLATMVTSQDSSYDTSRRRLYLGGTWRSFMKRLGANVGGSQLKVIRKQMENWFKTSYMVERVNDAESQGVAFQVGEGWRIDWLKDEPQDDVLPGFENWVEFGERFIEKVVCDNPVPVSLEALSKLGKSPMALDVYLWVNRRMLYLRESQLVPWQLLYQQFGSDSRMAKFKENFKKAVDRVTDAYPAVNVTISDERGVTLFPSRTSVPTTAQTRAAELLAKQSRKRSEQETAKPSKREVSEADIGRVLEHIEYGDDFLAARRHVVHGLTAGYAGKNIIDAWNSGERF</sequence>